<dbReference type="EMBL" id="LCOQ01000004">
    <property type="protein sequence ID" value="KKU81001.1"/>
    <property type="molecule type" value="Genomic_DNA"/>
</dbReference>
<dbReference type="SUPFAM" id="SSF55729">
    <property type="entry name" value="Acyl-CoA N-acyltransferases (Nat)"/>
    <property type="match status" value="1"/>
</dbReference>
<proteinExistence type="predicted"/>
<keyword evidence="1" id="KW-0808">Transferase</keyword>
<evidence type="ECO:0000256" key="2">
    <source>
        <dbReference type="ARBA" id="ARBA00023315"/>
    </source>
</evidence>
<dbReference type="Gene3D" id="3.40.630.30">
    <property type="match status" value="1"/>
</dbReference>
<comment type="caution">
    <text evidence="4">The sequence shown here is derived from an EMBL/GenBank/DDBJ whole genome shotgun (WGS) entry which is preliminary data.</text>
</comment>
<name>A0A0G1TGV6_9BACT</name>
<sequence length="183" mass="20974">MAQHLPYKFKSKKGNDVVFRTLDNRDLDGMLGYINNLIAEDTYIGMYGKPVTREEEEKVLSEMLEKIEKGDQVWIVVEINGRHSGSGEVRRNHMRRQKHVADLGISLRKEYRGEGIGTELMNLLIDEARTMGLTLVTRGCFENNEGACHLYEKMGFSRAGVIPNAIKWKDEYVGEVKFYLSLN</sequence>
<evidence type="ECO:0000313" key="4">
    <source>
        <dbReference type="EMBL" id="KKU81001.1"/>
    </source>
</evidence>
<organism evidence="4 5">
    <name type="scientific">Candidatus Gottesmanbacteria bacterium GW2011_GWA1_47_8</name>
    <dbReference type="NCBI Taxonomy" id="1618438"/>
    <lineage>
        <taxon>Bacteria</taxon>
        <taxon>Candidatus Gottesmaniibacteriota</taxon>
    </lineage>
</organism>
<dbReference type="AlphaFoldDB" id="A0A0G1TGV6"/>
<dbReference type="Pfam" id="PF00583">
    <property type="entry name" value="Acetyltransf_1"/>
    <property type="match status" value="1"/>
</dbReference>
<dbReference type="CDD" id="cd04301">
    <property type="entry name" value="NAT_SF"/>
    <property type="match status" value="1"/>
</dbReference>
<dbReference type="Proteomes" id="UP000034212">
    <property type="component" value="Unassembled WGS sequence"/>
</dbReference>
<protein>
    <recommendedName>
        <fullName evidence="3">N-acetyltransferase domain-containing protein</fullName>
    </recommendedName>
</protein>
<dbReference type="PANTHER" id="PTHR43072:SF23">
    <property type="entry name" value="UPF0039 PROTEIN C11D3.02C"/>
    <property type="match status" value="1"/>
</dbReference>
<evidence type="ECO:0000256" key="1">
    <source>
        <dbReference type="ARBA" id="ARBA00022679"/>
    </source>
</evidence>
<accession>A0A0G1TGV6</accession>
<evidence type="ECO:0000259" key="3">
    <source>
        <dbReference type="PROSITE" id="PS51186"/>
    </source>
</evidence>
<feature type="domain" description="N-acetyltransferase" evidence="3">
    <location>
        <begin position="17"/>
        <end position="183"/>
    </location>
</feature>
<reference evidence="4 5" key="1">
    <citation type="journal article" date="2015" name="Nature">
        <title>rRNA introns, odd ribosomes, and small enigmatic genomes across a large radiation of phyla.</title>
        <authorList>
            <person name="Brown C.T."/>
            <person name="Hug L.A."/>
            <person name="Thomas B.C."/>
            <person name="Sharon I."/>
            <person name="Castelle C.J."/>
            <person name="Singh A."/>
            <person name="Wilkins M.J."/>
            <person name="Williams K.H."/>
            <person name="Banfield J.F."/>
        </authorList>
    </citation>
    <scope>NUCLEOTIDE SEQUENCE [LARGE SCALE GENOMIC DNA]</scope>
</reference>
<evidence type="ECO:0000313" key="5">
    <source>
        <dbReference type="Proteomes" id="UP000034212"/>
    </source>
</evidence>
<dbReference type="PROSITE" id="PS51186">
    <property type="entry name" value="GNAT"/>
    <property type="match status" value="1"/>
</dbReference>
<gene>
    <name evidence="4" type="ORF">UY08_C0004G0009</name>
</gene>
<dbReference type="GO" id="GO:0016747">
    <property type="term" value="F:acyltransferase activity, transferring groups other than amino-acyl groups"/>
    <property type="evidence" value="ECO:0007669"/>
    <property type="project" value="InterPro"/>
</dbReference>
<dbReference type="InterPro" id="IPR000182">
    <property type="entry name" value="GNAT_dom"/>
</dbReference>
<keyword evidence="2" id="KW-0012">Acyltransferase</keyword>
<dbReference type="PANTHER" id="PTHR43072">
    <property type="entry name" value="N-ACETYLTRANSFERASE"/>
    <property type="match status" value="1"/>
</dbReference>
<dbReference type="InterPro" id="IPR016181">
    <property type="entry name" value="Acyl_CoA_acyltransferase"/>
</dbReference>